<dbReference type="Gene3D" id="2.10.109.10">
    <property type="entry name" value="Umud Fragment, subunit A"/>
    <property type="match status" value="1"/>
</dbReference>
<dbReference type="Proteomes" id="UP000659697">
    <property type="component" value="Unassembled WGS sequence"/>
</dbReference>
<keyword evidence="6" id="KW-0645">Protease</keyword>
<dbReference type="InterPro" id="IPR019533">
    <property type="entry name" value="Peptidase_S26"/>
</dbReference>
<organism evidence="8 9">
    <name type="scientific">Alishewanella longhuensis</name>
    <dbReference type="NCBI Taxonomy" id="1091037"/>
    <lineage>
        <taxon>Bacteria</taxon>
        <taxon>Pseudomonadati</taxon>
        <taxon>Pseudomonadota</taxon>
        <taxon>Gammaproteobacteria</taxon>
        <taxon>Alteromonadales</taxon>
        <taxon>Alteromonadaceae</taxon>
        <taxon>Alishewanella</taxon>
    </lineage>
</organism>
<keyword evidence="6" id="KW-0812">Transmembrane</keyword>
<evidence type="ECO:0000256" key="2">
    <source>
        <dbReference type="ARBA" id="ARBA00009370"/>
    </source>
</evidence>
<feature type="transmembrane region" description="Helical" evidence="6">
    <location>
        <begin position="32"/>
        <end position="50"/>
    </location>
</feature>
<evidence type="ECO:0000259" key="7">
    <source>
        <dbReference type="Pfam" id="PF10502"/>
    </source>
</evidence>
<reference evidence="9" key="1">
    <citation type="journal article" date="2019" name="Int. J. Syst. Evol. Microbiol.">
        <title>The Global Catalogue of Microorganisms (GCM) 10K type strain sequencing project: providing services to taxonomists for standard genome sequencing and annotation.</title>
        <authorList>
            <consortium name="The Broad Institute Genomics Platform"/>
            <consortium name="The Broad Institute Genome Sequencing Center for Infectious Disease"/>
            <person name="Wu L."/>
            <person name="Ma J."/>
        </authorList>
    </citation>
    <scope>NUCLEOTIDE SEQUENCE [LARGE SCALE GENOMIC DNA]</scope>
    <source>
        <strain evidence="9">CGMCC 1.7003</strain>
    </source>
</reference>
<evidence type="ECO:0000256" key="3">
    <source>
        <dbReference type="ARBA" id="ARBA00013208"/>
    </source>
</evidence>
<dbReference type="InterPro" id="IPR000223">
    <property type="entry name" value="Pept_S26A_signal_pept_1"/>
</dbReference>
<evidence type="ECO:0000256" key="5">
    <source>
        <dbReference type="ARBA" id="ARBA00022801"/>
    </source>
</evidence>
<dbReference type="EMBL" id="BNAO01000001">
    <property type="protein sequence ID" value="GHG59178.1"/>
    <property type="molecule type" value="Genomic_DNA"/>
</dbReference>
<comment type="similarity">
    <text evidence="2 6">Belongs to the peptidase S26 family.</text>
</comment>
<dbReference type="PANTHER" id="PTHR43390:SF1">
    <property type="entry name" value="CHLOROPLAST PROCESSING PEPTIDASE"/>
    <property type="match status" value="1"/>
</dbReference>
<evidence type="ECO:0000256" key="1">
    <source>
        <dbReference type="ARBA" id="ARBA00000677"/>
    </source>
</evidence>
<proteinExistence type="inferred from homology"/>
<keyword evidence="5 6" id="KW-0378">Hydrolase</keyword>
<dbReference type="PANTHER" id="PTHR43390">
    <property type="entry name" value="SIGNAL PEPTIDASE I"/>
    <property type="match status" value="1"/>
</dbReference>
<evidence type="ECO:0000313" key="9">
    <source>
        <dbReference type="Proteomes" id="UP000659697"/>
    </source>
</evidence>
<dbReference type="EC" id="3.4.21.89" evidence="3 6"/>
<dbReference type="RefSeq" id="WP_189429215.1">
    <property type="nucleotide sequence ID" value="NZ_BNAO01000001.1"/>
</dbReference>
<evidence type="ECO:0000313" key="8">
    <source>
        <dbReference type="EMBL" id="GHG59178.1"/>
    </source>
</evidence>
<dbReference type="CDD" id="cd06530">
    <property type="entry name" value="S26_SPase_I"/>
    <property type="match status" value="1"/>
</dbReference>
<dbReference type="NCBIfam" id="TIGR02227">
    <property type="entry name" value="sigpep_I_bact"/>
    <property type="match status" value="1"/>
</dbReference>
<keyword evidence="9" id="KW-1185">Reference proteome</keyword>
<gene>
    <name evidence="8" type="ORF">GCM10010919_01500</name>
</gene>
<name>A0ABQ3KTN1_9ALTE</name>
<dbReference type="Pfam" id="PF10502">
    <property type="entry name" value="Peptidase_S26"/>
    <property type="match status" value="1"/>
</dbReference>
<keyword evidence="6" id="KW-1133">Transmembrane helix</keyword>
<keyword evidence="6" id="KW-0472">Membrane</keyword>
<comment type="caution">
    <text evidence="8">The sequence shown here is derived from an EMBL/GenBank/DDBJ whole genome shotgun (WGS) entry which is preliminary data.</text>
</comment>
<sequence length="239" mass="27213">MRLLGFVLLGYACYFLALIVFDLVAAPRAFIIWLWIGLGLIPVTVIISFIKHNLRQAIGYLLLGPLLLFIFVRIMPGYEFSGSEGASNFPTIQPGDLVVARVAKNALTRGEMVSFDTWQPTAYDFIRKRVHGIPGDSILVCDGVTYVNNYHFSLENNWQPVAFDPAKRCNSQRSRYLLGENEFFVLGDNQRNSWDSRNFGPILRQQIRHTALYTIHEDSHAWGSPNVTFLTRSFVMPEH</sequence>
<accession>A0ABQ3KTN1</accession>
<feature type="transmembrane region" description="Helical" evidence="6">
    <location>
        <begin position="7"/>
        <end position="26"/>
    </location>
</feature>
<dbReference type="PROSITE" id="PS00761">
    <property type="entry name" value="SPASE_I_3"/>
    <property type="match status" value="1"/>
</dbReference>
<dbReference type="SUPFAM" id="SSF51306">
    <property type="entry name" value="LexA/Signal peptidase"/>
    <property type="match status" value="1"/>
</dbReference>
<feature type="transmembrane region" description="Helical" evidence="6">
    <location>
        <begin position="57"/>
        <end position="75"/>
    </location>
</feature>
<dbReference type="InterPro" id="IPR036286">
    <property type="entry name" value="LexA/Signal_pep-like_sf"/>
</dbReference>
<comment type="catalytic activity">
    <reaction evidence="1 6">
        <text>Cleavage of hydrophobic, N-terminal signal or leader sequences from secreted and periplasmic proteins.</text>
        <dbReference type="EC" id="3.4.21.89"/>
    </reaction>
</comment>
<dbReference type="PRINTS" id="PR00727">
    <property type="entry name" value="LEADERPTASE"/>
</dbReference>
<feature type="domain" description="Peptidase S26" evidence="7">
    <location>
        <begin position="64"/>
        <end position="209"/>
    </location>
</feature>
<evidence type="ECO:0000256" key="4">
    <source>
        <dbReference type="ARBA" id="ARBA00019232"/>
    </source>
</evidence>
<protein>
    <recommendedName>
        <fullName evidence="4 6">Signal peptidase I</fullName>
        <ecNumber evidence="3 6">3.4.21.89</ecNumber>
    </recommendedName>
</protein>
<dbReference type="InterPro" id="IPR019758">
    <property type="entry name" value="Pept_S26A_signal_pept_1_CS"/>
</dbReference>
<comment type="subcellular location">
    <subcellularLocation>
        <location evidence="6">Membrane</location>
        <topology evidence="6">Multi-pass membrane protein</topology>
    </subcellularLocation>
</comment>
<evidence type="ECO:0000256" key="6">
    <source>
        <dbReference type="RuleBase" id="RU362042"/>
    </source>
</evidence>